<comment type="caution">
    <text evidence="1">The sequence shown here is derived from an EMBL/GenBank/DDBJ whole genome shotgun (WGS) entry which is preliminary data.</text>
</comment>
<sequence>MQKSLAYQFRVSRNLVCRIIPEMCQAIYQVLKPTYLYLPPDMVDREDVHNLNFHQNQWHQHPPEALERLPLLARGHTREAQEVRDTFRLF</sequence>
<reference evidence="1 2" key="1">
    <citation type="submission" date="2019-05" db="EMBL/GenBank/DDBJ databases">
        <title>Another draft genome of Portunus trituberculatus and its Hox gene families provides insights of decapod evolution.</title>
        <authorList>
            <person name="Jeong J.-H."/>
            <person name="Song I."/>
            <person name="Kim S."/>
            <person name="Choi T."/>
            <person name="Kim D."/>
            <person name="Ryu S."/>
            <person name="Kim W."/>
        </authorList>
    </citation>
    <scope>NUCLEOTIDE SEQUENCE [LARGE SCALE GENOMIC DNA]</scope>
    <source>
        <tissue evidence="1">Muscle</tissue>
    </source>
</reference>
<dbReference type="Proteomes" id="UP000324222">
    <property type="component" value="Unassembled WGS sequence"/>
</dbReference>
<dbReference type="AlphaFoldDB" id="A0A5B7GQY0"/>
<evidence type="ECO:0008006" key="3">
    <source>
        <dbReference type="Google" id="ProtNLM"/>
    </source>
</evidence>
<evidence type="ECO:0000313" key="2">
    <source>
        <dbReference type="Proteomes" id="UP000324222"/>
    </source>
</evidence>
<evidence type="ECO:0000313" key="1">
    <source>
        <dbReference type="EMBL" id="MPC61282.1"/>
    </source>
</evidence>
<dbReference type="EMBL" id="VSRR010018368">
    <property type="protein sequence ID" value="MPC61282.1"/>
    <property type="molecule type" value="Genomic_DNA"/>
</dbReference>
<accession>A0A5B7GQY0</accession>
<name>A0A5B7GQY0_PORTR</name>
<keyword evidence="2" id="KW-1185">Reference proteome</keyword>
<proteinExistence type="predicted"/>
<protein>
    <recommendedName>
        <fullName evidence="3">Nuclease HARBI1</fullName>
    </recommendedName>
</protein>
<organism evidence="1 2">
    <name type="scientific">Portunus trituberculatus</name>
    <name type="common">Swimming crab</name>
    <name type="synonym">Neptunus trituberculatus</name>
    <dbReference type="NCBI Taxonomy" id="210409"/>
    <lineage>
        <taxon>Eukaryota</taxon>
        <taxon>Metazoa</taxon>
        <taxon>Ecdysozoa</taxon>
        <taxon>Arthropoda</taxon>
        <taxon>Crustacea</taxon>
        <taxon>Multicrustacea</taxon>
        <taxon>Malacostraca</taxon>
        <taxon>Eumalacostraca</taxon>
        <taxon>Eucarida</taxon>
        <taxon>Decapoda</taxon>
        <taxon>Pleocyemata</taxon>
        <taxon>Brachyura</taxon>
        <taxon>Eubrachyura</taxon>
        <taxon>Portunoidea</taxon>
        <taxon>Portunidae</taxon>
        <taxon>Portuninae</taxon>
        <taxon>Portunus</taxon>
    </lineage>
</organism>
<gene>
    <name evidence="1" type="ORF">E2C01_055351</name>
</gene>